<evidence type="ECO:0000313" key="3">
    <source>
        <dbReference type="EMBL" id="UTV26606.1"/>
    </source>
</evidence>
<dbReference type="InterPro" id="IPR051928">
    <property type="entry name" value="NorD/CobT"/>
</dbReference>
<accession>A0ABY5GCM9</accession>
<organism evidence="3 4">
    <name type="scientific">Photobacterium atrarenae</name>
    <dbReference type="NCBI Taxonomy" id="865757"/>
    <lineage>
        <taxon>Bacteria</taxon>
        <taxon>Pseudomonadati</taxon>
        <taxon>Pseudomonadota</taxon>
        <taxon>Gammaproteobacteria</taxon>
        <taxon>Vibrionales</taxon>
        <taxon>Vibrionaceae</taxon>
        <taxon>Photobacterium</taxon>
    </lineage>
</organism>
<protein>
    <submittedName>
        <fullName evidence="3">Aerobic cobaltochelatase CobT subunit</fullName>
    </submittedName>
</protein>
<dbReference type="InterPro" id="IPR006538">
    <property type="entry name" value="CobT"/>
</dbReference>
<dbReference type="PANTHER" id="PTHR41248:SF1">
    <property type="entry name" value="NORD PROTEIN"/>
    <property type="match status" value="1"/>
</dbReference>
<proteinExistence type="predicted"/>
<feature type="domain" description="Cobalamin biosynthesis protein CobT VWA" evidence="2">
    <location>
        <begin position="353"/>
        <end position="566"/>
    </location>
</feature>
<gene>
    <name evidence="3" type="ORF">NNL38_09530</name>
</gene>
<dbReference type="EMBL" id="CP101508">
    <property type="protein sequence ID" value="UTV26606.1"/>
    <property type="molecule type" value="Genomic_DNA"/>
</dbReference>
<evidence type="ECO:0000256" key="1">
    <source>
        <dbReference type="SAM" id="MobiDB-lite"/>
    </source>
</evidence>
<dbReference type="SUPFAM" id="SSF53300">
    <property type="entry name" value="vWA-like"/>
    <property type="match status" value="1"/>
</dbReference>
<dbReference type="Gene3D" id="3.40.50.410">
    <property type="entry name" value="von Willebrand factor, type A domain"/>
    <property type="match status" value="1"/>
</dbReference>
<dbReference type="Pfam" id="PF11775">
    <property type="entry name" value="CobT_C"/>
    <property type="match status" value="1"/>
</dbReference>
<evidence type="ECO:0000259" key="2">
    <source>
        <dbReference type="Pfam" id="PF11775"/>
    </source>
</evidence>
<sequence length="578" mass="63791">MKAHSRQQQKTVELCAASARAISRQPNLHFRGRQLYRGNTPQPSPAVHVREHDAERPYAASRGRADAIALRLRHSDSQLHQQQAPTAPIARLIFDLLEQCRIESQAPVHLPGAGANINANFEHWASHYFHTGLAENHIGNLMLTLILIVRARINAAPVPEYAETAIEATRAAIVPVIGHALAELKACRHDQAAFARPARQLAETVCAMIEAELADQQESGDAEQSDNALAAFPLLLEMEEEGSETEAIATAKTGRSATFSKHHQQYHIYTTEFDQEVAAASLIRPALLTELRAQLDQQIHQQGINVRELARKLAAALNPPQQHSWLFGQEEGRIDGRRLSQLVSSPTERRLFYQDHHQPTPDAVVSLLIDCSGSMREHIDQVAIIVDVMVKALGMAGITSEVLGFSTATWNGGRAHQQWLSRGRPAQPGRLNETCHLMFKPAEQGWRQSRKSIAALLKADLFKEGVDGEAVTWACQRLRLRAEGQRYLLVISDGCPMDTATNLTNDPFYLDNHLKAVVAQETHRGGITILGLGVGLDLSPYYPRNLAMAGATAVDNRLMTEIVELFASSRGKNSGTRR</sequence>
<dbReference type="PIRSF" id="PIRSF031715">
    <property type="entry name" value="Cob_chel_CobT"/>
    <property type="match status" value="1"/>
</dbReference>
<feature type="region of interest" description="Disordered" evidence="1">
    <location>
        <begin position="35"/>
        <end position="60"/>
    </location>
</feature>
<dbReference type="InterPro" id="IPR025861">
    <property type="entry name" value="CobT_VWA_dom"/>
</dbReference>
<dbReference type="Pfam" id="PF06213">
    <property type="entry name" value="CobT"/>
    <property type="match status" value="1"/>
</dbReference>
<dbReference type="PANTHER" id="PTHR41248">
    <property type="entry name" value="NORD PROTEIN"/>
    <property type="match status" value="1"/>
</dbReference>
<reference evidence="3" key="1">
    <citation type="submission" date="2022-07" db="EMBL/GenBank/DDBJ databases">
        <title>Genome sequencing of Photobacterium atrarenae GJH2-4.</title>
        <authorList>
            <person name="Park S.-J."/>
        </authorList>
    </citation>
    <scope>NUCLEOTIDE SEQUENCE</scope>
    <source>
        <strain evidence="3">GJH2-4</strain>
    </source>
</reference>
<dbReference type="Proteomes" id="UP001057998">
    <property type="component" value="Chromosome 1"/>
</dbReference>
<dbReference type="InterPro" id="IPR036465">
    <property type="entry name" value="vWFA_dom_sf"/>
</dbReference>
<dbReference type="RefSeq" id="WP_255387816.1">
    <property type="nucleotide sequence ID" value="NZ_CP101508.1"/>
</dbReference>
<evidence type="ECO:0000313" key="4">
    <source>
        <dbReference type="Proteomes" id="UP001057998"/>
    </source>
</evidence>
<keyword evidence="4" id="KW-1185">Reference proteome</keyword>
<name>A0ABY5GCM9_9GAMM</name>